<dbReference type="Pfam" id="PF00149">
    <property type="entry name" value="Metallophos"/>
    <property type="match status" value="1"/>
</dbReference>
<dbReference type="InterPro" id="IPR051918">
    <property type="entry name" value="STPP_CPPED1"/>
</dbReference>
<accession>A0ABY7VYY1</accession>
<dbReference type="Gene3D" id="3.60.21.40">
    <property type="entry name" value="GpdQ, catalytic alpha/beta sandwich domain"/>
    <property type="match status" value="1"/>
</dbReference>
<dbReference type="RefSeq" id="WP_274154247.1">
    <property type="nucleotide sequence ID" value="NZ_CP117812.1"/>
</dbReference>
<dbReference type="PANTHER" id="PTHR43143">
    <property type="entry name" value="METALLOPHOSPHOESTERASE, CALCINEURIN SUPERFAMILY"/>
    <property type="match status" value="1"/>
</dbReference>
<sequence length="161" mass="18514">MTAKARGNRIRIMILLAVTTVLMGCTNIKTPKITADEDVKVEPFTIVVLPDTQYYCDTRHKLSAKWGNGDLRRYFFAQTEWVRDNQERFNIAFLLHEGDIVQADAPEEWAIAREAMSILDGKVPYCMCLGNHDMAYQKTDKNKYGFNIAVDRSTHFNQIFS</sequence>
<dbReference type="SUPFAM" id="SSF56300">
    <property type="entry name" value="Metallo-dependent phosphatases"/>
    <property type="match status" value="1"/>
</dbReference>
<dbReference type="InterPro" id="IPR004843">
    <property type="entry name" value="Calcineurin-like_PHP"/>
</dbReference>
<organism evidence="2 3">
    <name type="scientific">Lentisphaera profundi</name>
    <dbReference type="NCBI Taxonomy" id="1658616"/>
    <lineage>
        <taxon>Bacteria</taxon>
        <taxon>Pseudomonadati</taxon>
        <taxon>Lentisphaerota</taxon>
        <taxon>Lentisphaeria</taxon>
        <taxon>Lentisphaerales</taxon>
        <taxon>Lentisphaeraceae</taxon>
        <taxon>Lentisphaera</taxon>
    </lineage>
</organism>
<dbReference type="PROSITE" id="PS51257">
    <property type="entry name" value="PROKAR_LIPOPROTEIN"/>
    <property type="match status" value="1"/>
</dbReference>
<protein>
    <submittedName>
        <fullName evidence="2">Metallophosphoesterase</fullName>
    </submittedName>
</protein>
<feature type="domain" description="Calcineurin-like phosphoesterase" evidence="1">
    <location>
        <begin position="46"/>
        <end position="147"/>
    </location>
</feature>
<dbReference type="InterPro" id="IPR029052">
    <property type="entry name" value="Metallo-depent_PP-like"/>
</dbReference>
<proteinExistence type="predicted"/>
<dbReference type="EMBL" id="CP117812">
    <property type="protein sequence ID" value="WDE99390.1"/>
    <property type="molecule type" value="Genomic_DNA"/>
</dbReference>
<evidence type="ECO:0000259" key="1">
    <source>
        <dbReference type="Pfam" id="PF00149"/>
    </source>
</evidence>
<dbReference type="PANTHER" id="PTHR43143:SF5">
    <property type="entry name" value="SECRETED PROTEIN"/>
    <property type="match status" value="1"/>
</dbReference>
<name>A0ABY7VYY1_9BACT</name>
<dbReference type="Proteomes" id="UP001214250">
    <property type="component" value="Chromosome 2"/>
</dbReference>
<dbReference type="InterPro" id="IPR042283">
    <property type="entry name" value="GpdQ_catalytic"/>
</dbReference>
<evidence type="ECO:0000313" key="2">
    <source>
        <dbReference type="EMBL" id="WDE99390.1"/>
    </source>
</evidence>
<gene>
    <name evidence="2" type="ORF">PQO03_16255</name>
</gene>
<reference evidence="2 3" key="1">
    <citation type="submission" date="2023-02" db="EMBL/GenBank/DDBJ databases">
        <title>Genome sequence of Lentisphaera profundi SAORIC-696.</title>
        <authorList>
            <person name="Kim e."/>
            <person name="Cho J.-C."/>
            <person name="Choi A."/>
            <person name="Kang I."/>
        </authorList>
    </citation>
    <scope>NUCLEOTIDE SEQUENCE [LARGE SCALE GENOMIC DNA]</scope>
    <source>
        <strain evidence="2 3">SAORIC-696</strain>
    </source>
</reference>
<keyword evidence="3" id="KW-1185">Reference proteome</keyword>
<evidence type="ECO:0000313" key="3">
    <source>
        <dbReference type="Proteomes" id="UP001214250"/>
    </source>
</evidence>